<feature type="compositionally biased region" description="Low complexity" evidence="6">
    <location>
        <begin position="425"/>
        <end position="434"/>
    </location>
</feature>
<sequence length="1551" mass="171398">MSHDLKQVALALLKRGCQDIQRQLEIGKALEPGSVLRYTGTSNTTGSATETEPVIFLAAPYLHLKEGKRHPATSEDFVSMTLLQSLYGYDLGDGLEGSIVTEKLDASLAGKKIYVPQLWCLLIGSGILVTFGECSLADIQADCISTEERASGIYGDSLVINVFDVDGEEFKVSIDRNFSLWKLTAHLSHVVKKKYSSHTAFEILGIDKQPLDPEGWISLVANASEELSLFIHPKGQKVADPTSRPQSQSHAPGSPHLQPHPQLYGRGQYGMVPYDQSCYHNPYPGMQNPFTPTTHLAQSKSPAPPPPTEAPVPALKSQSLKSDVDGRSGFDSEGPVDVFKYLVSSGETPLTKKQEIAYLVLGNEHAHSSRPTSYIGRDVESKEPRVRSSSTPAHDTRAPWIPELFDLNPDAGGPLPGQPEDGLDDASLSASSVSEGDDSLSPGVTPSSTSANRKTKRVRMAADDEPESGSRPGSEGAPSTKTNASVSKLPFLMWNNSADEEEMDGSTAIPRVGKLLTNVGTSLSARKVTGKLYSRSYGCSLEELQQRHPEWSDTAAPSTVGQDHRNDDQISMVSLAGGGDAQQTQSPANSSRESKGKQFAVKTSEGVNMGRLFKISKELLELFVPLDLQLLYPLIETYWGSLDRMSRASLLNVNTTQEHSNQVKYVAEHYEPNMTQSWTIREFHTEDNNWGRHGAPQIPYRDCSACTRGQTYDSASSLLDHIHQVHNRCPGSEKYRSPFDDPCYVWAEATHRHYHNPRYLQTALLVVKFRGELEDILRKAKQLQLVAAGVESPPDATKTPPLSEPILRVFEDIVMGHVLMAKCLSLASRWMNGGSDSVDRAPDSLKPKVSELIELSAQCLPQASLSLDRAWTEVMSPGTTLSKGAGIHLEPIGGGFLVAVILGNLQKQVLNSDLRPGALLERYQKYTAKLQFQARQNPKRRLFLDIQALQEELGAFQNVAKSQRDLLAEYLKLSSPDLSQNATPTMRNLFIIEERYIERLQQERRARDARLDILQERLSTLKNRVKQSIEILEEGHGKAIRVFTLVTLFFLPLSFLSSLFGMNTVDIRDMENGQTLYWSIALPVTFGILVLAFLYGYKWDSIVGRFQSHLEHYHSTRKSPPVNKEDQNATQGDTQTITNPAMLDSHIQGWIDRVVVSSLSPQARPRASQSRKRPQPDLDFDFTTGLSSPPRSLDDSSPDLDATPRAGTWSKRRRVDIPSASTPNLRHPSEDGRVATPTRQRSPVKNIADLMLAGKSIRFTTAKTRGGIPDDVADLIEHIKAVSNGDKIIPQSMAEDVKKSLDLLDPAIEDRNTITWDVADEFRMLQKIVSTTSECDAEYLSEPSWNCTVHHPLLELALAPFQGSVSHWDVTKAPITKAYHPRHSSGNDLQGKMVDFCVTLDSEAIRYRVIERLKTSNHKSIAHTEYPALRFRPIAVSIETKTPDGSTETARTQLAMWASAHIARLRELAATADDAAGLGITLPLISIRGAEWDLLFAVDHATSVEIVRNGPIGDTTSIVSCYKLLAMIRWLTVWVTGTFCEWMVKNALVVS</sequence>
<feature type="compositionally biased region" description="Polar residues" evidence="6">
    <location>
        <begin position="442"/>
        <end position="452"/>
    </location>
</feature>
<evidence type="ECO:0000256" key="5">
    <source>
        <dbReference type="SAM" id="Coils"/>
    </source>
</evidence>
<organism evidence="9 10">
    <name type="scientific">Neonectria punicea</name>
    <dbReference type="NCBI Taxonomy" id="979145"/>
    <lineage>
        <taxon>Eukaryota</taxon>
        <taxon>Fungi</taxon>
        <taxon>Dikarya</taxon>
        <taxon>Ascomycota</taxon>
        <taxon>Pezizomycotina</taxon>
        <taxon>Sordariomycetes</taxon>
        <taxon>Hypocreomycetidae</taxon>
        <taxon>Hypocreales</taxon>
        <taxon>Nectriaceae</taxon>
        <taxon>Neonectria</taxon>
    </lineage>
</organism>
<evidence type="ECO:0000313" key="10">
    <source>
        <dbReference type="Proteomes" id="UP001498476"/>
    </source>
</evidence>
<keyword evidence="2 7" id="KW-0812">Transmembrane</keyword>
<evidence type="ECO:0000256" key="1">
    <source>
        <dbReference type="ARBA" id="ARBA00004651"/>
    </source>
</evidence>
<dbReference type="InterPro" id="IPR046797">
    <property type="entry name" value="PDDEXK_12"/>
</dbReference>
<evidence type="ECO:0000259" key="8">
    <source>
        <dbReference type="Pfam" id="PF20516"/>
    </source>
</evidence>
<dbReference type="Gene3D" id="1.20.58.340">
    <property type="entry name" value="Magnesium transport protein CorA, transmembrane region"/>
    <property type="match status" value="1"/>
</dbReference>
<keyword evidence="5" id="KW-0175">Coiled coil</keyword>
<gene>
    <name evidence="9" type="ORF">QQX98_007454</name>
</gene>
<feature type="compositionally biased region" description="Basic and acidic residues" evidence="6">
    <location>
        <begin position="377"/>
        <end position="386"/>
    </location>
</feature>
<comment type="subcellular location">
    <subcellularLocation>
        <location evidence="1">Cell membrane</location>
        <topology evidence="1">Multi-pass membrane protein</topology>
    </subcellularLocation>
</comment>
<feature type="domain" description="PD-(D/E)XK nuclease-like" evidence="8">
    <location>
        <begin position="1313"/>
        <end position="1539"/>
    </location>
</feature>
<keyword evidence="10" id="KW-1185">Reference proteome</keyword>
<keyword evidence="4 7" id="KW-0472">Membrane</keyword>
<dbReference type="SUPFAM" id="SSF144083">
    <property type="entry name" value="Magnesium transport protein CorA, transmembrane region"/>
    <property type="match status" value="1"/>
</dbReference>
<dbReference type="Pfam" id="PF20516">
    <property type="entry name" value="PDDEXK_12"/>
    <property type="match status" value="1"/>
</dbReference>
<dbReference type="PANTHER" id="PTHR46494">
    <property type="entry name" value="CORA FAMILY METAL ION TRANSPORTER (EUROFUNG)"/>
    <property type="match status" value="1"/>
</dbReference>
<evidence type="ECO:0000256" key="2">
    <source>
        <dbReference type="ARBA" id="ARBA00022692"/>
    </source>
</evidence>
<proteinExistence type="predicted"/>
<dbReference type="InterPro" id="IPR045863">
    <property type="entry name" value="CorA_TM1_TM2"/>
</dbReference>
<name>A0ABR1GYF0_9HYPO</name>
<evidence type="ECO:0000256" key="6">
    <source>
        <dbReference type="SAM" id="MobiDB-lite"/>
    </source>
</evidence>
<keyword evidence="3 7" id="KW-1133">Transmembrane helix</keyword>
<feature type="transmembrane region" description="Helical" evidence="7">
    <location>
        <begin position="1075"/>
        <end position="1097"/>
    </location>
</feature>
<dbReference type="PANTHER" id="PTHR46494:SF1">
    <property type="entry name" value="CORA FAMILY METAL ION TRANSPORTER (EUROFUNG)"/>
    <property type="match status" value="1"/>
</dbReference>
<feature type="compositionally biased region" description="Polar residues" evidence="6">
    <location>
        <begin position="581"/>
        <end position="591"/>
    </location>
</feature>
<feature type="transmembrane region" description="Helical" evidence="7">
    <location>
        <begin position="1042"/>
        <end position="1063"/>
    </location>
</feature>
<feature type="region of interest" description="Disordered" evidence="6">
    <location>
        <begin position="367"/>
        <end position="484"/>
    </location>
</feature>
<accession>A0ABR1GYF0</accession>
<reference evidence="9 10" key="1">
    <citation type="journal article" date="2025" name="Microbiol. Resour. Announc.">
        <title>Draft genome sequences for Neonectria magnoliae and Neonectria punicea, canker pathogens of Liriodendron tulipifera and Acer saccharum in West Virginia.</title>
        <authorList>
            <person name="Petronek H.M."/>
            <person name="Kasson M.T."/>
            <person name="Metheny A.M."/>
            <person name="Stauder C.M."/>
            <person name="Lovett B."/>
            <person name="Lynch S.C."/>
            <person name="Garnas J.R."/>
            <person name="Kasson L.R."/>
            <person name="Stajich J.E."/>
        </authorList>
    </citation>
    <scope>NUCLEOTIDE SEQUENCE [LARGE SCALE GENOMIC DNA]</scope>
    <source>
        <strain evidence="9 10">NRRL 64653</strain>
    </source>
</reference>
<protein>
    <recommendedName>
        <fullName evidence="8">PD-(D/E)XK nuclease-like domain-containing protein</fullName>
    </recommendedName>
</protein>
<feature type="compositionally biased region" description="Polar residues" evidence="6">
    <location>
        <begin position="1128"/>
        <end position="1138"/>
    </location>
</feature>
<comment type="caution">
    <text evidence="9">The sequence shown here is derived from an EMBL/GenBank/DDBJ whole genome shotgun (WGS) entry which is preliminary data.</text>
</comment>
<evidence type="ECO:0000256" key="7">
    <source>
        <dbReference type="SAM" id="Phobius"/>
    </source>
</evidence>
<feature type="region of interest" description="Disordered" evidence="6">
    <location>
        <begin position="577"/>
        <end position="599"/>
    </location>
</feature>
<evidence type="ECO:0000256" key="4">
    <source>
        <dbReference type="ARBA" id="ARBA00023136"/>
    </source>
</evidence>
<evidence type="ECO:0000256" key="3">
    <source>
        <dbReference type="ARBA" id="ARBA00022989"/>
    </source>
</evidence>
<dbReference type="Proteomes" id="UP001498476">
    <property type="component" value="Unassembled WGS sequence"/>
</dbReference>
<evidence type="ECO:0000313" key="9">
    <source>
        <dbReference type="EMBL" id="KAK7413672.1"/>
    </source>
</evidence>
<dbReference type="EMBL" id="JAZAVJ010000122">
    <property type="protein sequence ID" value="KAK7413672.1"/>
    <property type="molecule type" value="Genomic_DNA"/>
</dbReference>
<feature type="compositionally biased region" description="Polar residues" evidence="6">
    <location>
        <begin position="288"/>
        <end position="301"/>
    </location>
</feature>
<feature type="region of interest" description="Disordered" evidence="6">
    <location>
        <begin position="1115"/>
        <end position="1138"/>
    </location>
</feature>
<dbReference type="Pfam" id="PF01544">
    <property type="entry name" value="CorA"/>
    <property type="match status" value="1"/>
</dbReference>
<feature type="region of interest" description="Disordered" evidence="6">
    <location>
        <begin position="234"/>
        <end position="266"/>
    </location>
</feature>
<dbReference type="InterPro" id="IPR002523">
    <property type="entry name" value="MgTranspt_CorA/ZnTranspt_ZntB"/>
</dbReference>
<feature type="region of interest" description="Disordered" evidence="6">
    <location>
        <begin position="1161"/>
        <end position="1240"/>
    </location>
</feature>
<feature type="coiled-coil region" evidence="5">
    <location>
        <begin position="997"/>
        <end position="1031"/>
    </location>
</feature>
<feature type="region of interest" description="Disordered" evidence="6">
    <location>
        <begin position="283"/>
        <end position="332"/>
    </location>
</feature>